<name>A0A2D2Q2Z5_PARLV</name>
<dbReference type="PANTHER" id="PTHR35399">
    <property type="entry name" value="SLR8030 PROTEIN"/>
    <property type="match status" value="1"/>
</dbReference>
<proteinExistence type="predicted"/>
<dbReference type="InterPro" id="IPR008557">
    <property type="entry name" value="PhoX"/>
</dbReference>
<dbReference type="Proteomes" id="UP000231057">
    <property type="component" value="Chromosome"/>
</dbReference>
<dbReference type="Pfam" id="PF05787">
    <property type="entry name" value="PhoX"/>
    <property type="match status" value="1"/>
</dbReference>
<dbReference type="PROSITE" id="PS51318">
    <property type="entry name" value="TAT"/>
    <property type="match status" value="1"/>
</dbReference>
<accession>A0A2D2Q2Z5</accession>
<dbReference type="RefSeq" id="WP_099799203.1">
    <property type="nucleotide sequence ID" value="NZ_CP018092.1"/>
</dbReference>
<organism evidence="1 2">
    <name type="scientific">Parathermosynechococcus lividus PCC 6715</name>
    <dbReference type="NCBI Taxonomy" id="1917166"/>
    <lineage>
        <taxon>Bacteria</taxon>
        <taxon>Bacillati</taxon>
        <taxon>Cyanobacteriota</taxon>
        <taxon>Cyanophyceae</taxon>
        <taxon>Acaryochloridales</taxon>
        <taxon>Thermosynechococcaceae</taxon>
        <taxon>Parathermosynechococcus</taxon>
    </lineage>
</organism>
<reference evidence="1 2" key="1">
    <citation type="submission" date="2016-11" db="EMBL/GenBank/DDBJ databases">
        <title>Complete genome sequence of thermophilic cyanobacteria strain Synechococcus sp. PCC6715.</title>
        <authorList>
            <person name="Tang J."/>
            <person name="Daroch M."/>
            <person name="Liang Y."/>
            <person name="Jiang D."/>
            <person name="Shah M."/>
        </authorList>
    </citation>
    <scope>NUCLEOTIDE SEQUENCE [LARGE SCALE GENOMIC DNA]</scope>
    <source>
        <strain evidence="1 2">PCC 6715</strain>
    </source>
</reference>
<keyword evidence="2" id="KW-1185">Reference proteome</keyword>
<dbReference type="EMBL" id="CP018092">
    <property type="protein sequence ID" value="ATS18868.1"/>
    <property type="molecule type" value="Genomic_DNA"/>
</dbReference>
<gene>
    <name evidence="1" type="ORF">BRW62_09050</name>
</gene>
<evidence type="ECO:0000313" key="2">
    <source>
        <dbReference type="Proteomes" id="UP000231057"/>
    </source>
</evidence>
<dbReference type="OrthoDB" id="9801383at2"/>
<protein>
    <submittedName>
        <fullName evidence="1">Phosphatase</fullName>
    </submittedName>
</protein>
<reference evidence="2" key="2">
    <citation type="journal article" date="2022" name="Front. Microbiol.">
        <title>Comparative Genomic Analysis Revealed Distinct Molecular Components and Organization of CO2-Concentrating Mechanism in Thermophilic Cyanobacteria.</title>
        <authorList>
            <person name="Tang J."/>
            <person name="Zhou H."/>
            <person name="Yao D."/>
            <person name="Riaz S."/>
            <person name="You D."/>
            <person name="Klepacz-Smolka A."/>
            <person name="Daroch M."/>
        </authorList>
    </citation>
    <scope>NUCLEOTIDE SEQUENCE [LARGE SCALE GENOMIC DNA]</scope>
    <source>
        <strain evidence="2">PCC 6715</strain>
    </source>
</reference>
<dbReference type="PANTHER" id="PTHR35399:SF4">
    <property type="entry name" value="MEMBRANE PROTEIN"/>
    <property type="match status" value="1"/>
</dbReference>
<evidence type="ECO:0000313" key="1">
    <source>
        <dbReference type="EMBL" id="ATS18868.1"/>
    </source>
</evidence>
<dbReference type="KEGG" id="slw:BRW62_09050"/>
<dbReference type="SUPFAM" id="SSF63829">
    <property type="entry name" value="Calcium-dependent phosphotriesterase"/>
    <property type="match status" value="1"/>
</dbReference>
<dbReference type="AlphaFoldDB" id="A0A2D2Q2Z5"/>
<sequence length="444" mass="48802">MSLQRRRFLTLAATGVGLTLFPQGLQLLYQRAAEGRSVAGRGFGSLVKDPQGLLHLPAGFQYRVFSRLGDRLSDGNPVPTCHDGMAAFPGPDGSTILVRNHEVYPGLPRSFQGVVAAKDKMYDPIAPGGTTTLIVSKDRQLLRHYVSLAGTSRNCAGGTTLWGSWISCEETIATPENPANRGPVQKRHGYNFEVPITAQGPVTPVPLKAMGRFQHEAIAIDPKTNIIYQTEDRGDSLFYRFIPKEPRQLAAGGMLQALKIKRYPKINTGSDFPLRKPFEVEWVTIPEPDPAVDTVRYQGNDRGAAQFVRGEGLCYHNGEFYFTATSGGDKRLGQIWRYRPGSTTNDGGTIELFVESPGKNILDYPDNLVMAPWGDLFCCEDGDSSNKRLVGITPQGEIYPFAQNALNDQELAGVCFSPDGQTMFVNLYHPGMTFAIWGPWGQRA</sequence>
<dbReference type="InterPro" id="IPR006311">
    <property type="entry name" value="TAT_signal"/>
</dbReference>